<proteinExistence type="inferred from homology"/>
<dbReference type="InterPro" id="IPR036291">
    <property type="entry name" value="NAD(P)-bd_dom_sf"/>
</dbReference>
<dbReference type="PRINTS" id="PR00081">
    <property type="entry name" value="GDHRDH"/>
</dbReference>
<comment type="caution">
    <text evidence="2">The sequence shown here is derived from an EMBL/GenBank/DDBJ whole genome shotgun (WGS) entry which is preliminary data.</text>
</comment>
<protein>
    <submittedName>
        <fullName evidence="2">RDH16 protein</fullName>
    </submittedName>
</protein>
<dbReference type="GO" id="GO:0016491">
    <property type="term" value="F:oxidoreductase activity"/>
    <property type="evidence" value="ECO:0007669"/>
    <property type="project" value="TreeGrafter"/>
</dbReference>
<gene>
    <name evidence="2" type="primary">RDH16</name>
    <name evidence="2" type="ORF">SNAT2548_LOCUS17571</name>
</gene>
<dbReference type="InterPro" id="IPR020904">
    <property type="entry name" value="Sc_DH/Rdtase_CS"/>
</dbReference>
<dbReference type="OrthoDB" id="10262319at2759"/>
<dbReference type="GO" id="GO:0008202">
    <property type="term" value="P:steroid metabolic process"/>
    <property type="evidence" value="ECO:0007669"/>
    <property type="project" value="TreeGrafter"/>
</dbReference>
<dbReference type="Proteomes" id="UP000604046">
    <property type="component" value="Unassembled WGS sequence"/>
</dbReference>
<dbReference type="Gene3D" id="3.40.50.720">
    <property type="entry name" value="NAD(P)-binding Rossmann-like Domain"/>
    <property type="match status" value="1"/>
</dbReference>
<dbReference type="Pfam" id="PF00106">
    <property type="entry name" value="adh_short"/>
    <property type="match status" value="1"/>
</dbReference>
<dbReference type="PRINTS" id="PR00080">
    <property type="entry name" value="SDRFAMILY"/>
</dbReference>
<keyword evidence="3" id="KW-1185">Reference proteome</keyword>
<name>A0A812P6S1_9DINO</name>
<evidence type="ECO:0000313" key="2">
    <source>
        <dbReference type="EMBL" id="CAE7335917.1"/>
    </source>
</evidence>
<reference evidence="2" key="1">
    <citation type="submission" date="2021-02" db="EMBL/GenBank/DDBJ databases">
        <authorList>
            <person name="Dougan E. K."/>
            <person name="Rhodes N."/>
            <person name="Thang M."/>
            <person name="Chan C."/>
        </authorList>
    </citation>
    <scope>NUCLEOTIDE SEQUENCE</scope>
</reference>
<evidence type="ECO:0000256" key="1">
    <source>
        <dbReference type="RuleBase" id="RU000363"/>
    </source>
</evidence>
<accession>A0A812P6S1</accession>
<dbReference type="SUPFAM" id="SSF51735">
    <property type="entry name" value="NAD(P)-binding Rossmann-fold domains"/>
    <property type="match status" value="1"/>
</dbReference>
<comment type="similarity">
    <text evidence="1">Belongs to the short-chain dehydrogenases/reductases (SDR) family.</text>
</comment>
<dbReference type="EMBL" id="CAJNDS010002116">
    <property type="protein sequence ID" value="CAE7335917.1"/>
    <property type="molecule type" value="Genomic_DNA"/>
</dbReference>
<dbReference type="PROSITE" id="PS00061">
    <property type="entry name" value="ADH_SHORT"/>
    <property type="match status" value="1"/>
</dbReference>
<dbReference type="InterPro" id="IPR002347">
    <property type="entry name" value="SDR_fam"/>
</dbReference>
<dbReference type="AlphaFoldDB" id="A0A812P6S1"/>
<dbReference type="PANTHER" id="PTHR43313:SF1">
    <property type="entry name" value="3BETA-HYDROXYSTEROID DEHYDROGENASE DHS-16"/>
    <property type="match status" value="1"/>
</dbReference>
<dbReference type="PANTHER" id="PTHR43313">
    <property type="entry name" value="SHORT-CHAIN DEHYDROGENASE/REDUCTASE FAMILY 9C"/>
    <property type="match status" value="1"/>
</dbReference>
<evidence type="ECO:0000313" key="3">
    <source>
        <dbReference type="Proteomes" id="UP000604046"/>
    </source>
</evidence>
<organism evidence="2 3">
    <name type="scientific">Symbiodinium natans</name>
    <dbReference type="NCBI Taxonomy" id="878477"/>
    <lineage>
        <taxon>Eukaryota</taxon>
        <taxon>Sar</taxon>
        <taxon>Alveolata</taxon>
        <taxon>Dinophyceae</taxon>
        <taxon>Suessiales</taxon>
        <taxon>Symbiodiniaceae</taxon>
        <taxon>Symbiodinium</taxon>
    </lineage>
</organism>
<sequence length="343" mass="37416">MPCFQWLKELVPCVPRRREPAVNRWLLITGCDSGFGHLLVSQALGTGFNVVAACYTREGSEALDRRYSSNAGSPAAKDSESIANQDQEALINKDQKTGSFVSVVGDLTTAQGISAVVAAVQGAVKEHQQFWAIVNNAGICLPGNVDWAEPVTYEKTFAVNFFAPVKLTYELLPLLLRSKGRVVNVTSVDGFIALPSNAAYNASKHALEAYSDTLRCEMRPWGIKVVVVEPSTMRTPLVLAYADSWLASFKAASPERREKYGDEWAQEFAERTKKNLSGPVADDPQITVDALLEALLLPDPPTRMTTGAAAKILWKPLSMLPDKMRDAVLYKLTWSGPSPIGLS</sequence>